<dbReference type="GO" id="GO:0005524">
    <property type="term" value="F:ATP binding"/>
    <property type="evidence" value="ECO:0007669"/>
    <property type="project" value="UniProtKB-KW"/>
</dbReference>
<dbReference type="PROSITE" id="PS51192">
    <property type="entry name" value="HELICASE_ATP_BIND_1"/>
    <property type="match status" value="1"/>
</dbReference>
<name>A0A381WVR1_9ZZZZ</name>
<gene>
    <name evidence="6" type="ORF">METZ01_LOCUS109266</name>
</gene>
<dbReference type="GO" id="GO:0006281">
    <property type="term" value="P:DNA repair"/>
    <property type="evidence" value="ECO:0007669"/>
    <property type="project" value="TreeGrafter"/>
</dbReference>
<dbReference type="InterPro" id="IPR001650">
    <property type="entry name" value="Helicase_C-like"/>
</dbReference>
<keyword evidence="1" id="KW-0547">Nucleotide-binding</keyword>
<dbReference type="InterPro" id="IPR000330">
    <property type="entry name" value="SNF2_N"/>
</dbReference>
<dbReference type="EMBL" id="UINC01012996">
    <property type="protein sequence ID" value="SVA56412.1"/>
    <property type="molecule type" value="Genomic_DNA"/>
</dbReference>
<dbReference type="CDD" id="cd18793">
    <property type="entry name" value="SF2_C_SNF"/>
    <property type="match status" value="1"/>
</dbReference>
<dbReference type="InterPro" id="IPR049730">
    <property type="entry name" value="SNF2/RAD54-like_C"/>
</dbReference>
<dbReference type="InterPro" id="IPR027417">
    <property type="entry name" value="P-loop_NTPase"/>
</dbReference>
<dbReference type="SUPFAM" id="SSF52540">
    <property type="entry name" value="P-loop containing nucleoside triphosphate hydrolases"/>
    <property type="match status" value="1"/>
</dbReference>
<sequence length="666" mass="77513">MFVKKGLKENFRLYRYFNDAELLYTFNQMIRERNYRNVDLALVKRFIHEFAGISKAPQGILLVDDILEAIQKADRGRALKVVIEKTKPKKKTGKRKNSRATVTPVKLLTMLEGLTWFDEHTKLWFDHLDWIVKGMWESLFEPRNYSKNMRDIRAFEKSRKRKNKIQKAVLKRWNDENRFINKIHKKFSDDFTQKVKTNSGKLKKLTLHQKVVAMYAATKKGFMDLADTGVGKTYTATSLISLADRKKSLIVCPASLIHSKQWETAIKNTFRDAVVYTQKDALQEDFRFQRGKRCFYLLSYQTASNLSGKNILRKIKNSIDCVVIDEAQRTKIRDEKMPSRCRVRIENMLVKIRKNRKINVLMLTATPVPNTVVEARSLLEMVSGKNFKEVSNYNRVDNLVAMHVRLKEFSMRYEKVYPVKLREKTIKCSVNLKLGKYKNMLKDVGFLGMDQIALVEAKVPKILKQIKKTPKNQKIILYTKYVTGMVNVLADELERKGISYTYYTGSRKEGLNPKQGALFFNGRRVLIASSAVAEGLDKIQDHCNNIWLVGHPWTYTERQQLVGRIYRTGQKKSVNVITFIAEINGYQYDQNVKIDRINTKKSYHDTIVDGVYPEKLVGRNESWRDIINAIVSGEKVRSSRLVNAGLVRRLSTQHRIVKKRKRKGRK</sequence>
<keyword evidence="3" id="KW-0067">ATP-binding</keyword>
<dbReference type="InterPro" id="IPR014001">
    <property type="entry name" value="Helicase_ATP-bd"/>
</dbReference>
<dbReference type="GO" id="GO:0008094">
    <property type="term" value="F:ATP-dependent activity, acting on DNA"/>
    <property type="evidence" value="ECO:0007669"/>
    <property type="project" value="TreeGrafter"/>
</dbReference>
<accession>A0A381WVR1</accession>
<dbReference type="SMART" id="SM00487">
    <property type="entry name" value="DEXDc"/>
    <property type="match status" value="1"/>
</dbReference>
<evidence type="ECO:0000259" key="4">
    <source>
        <dbReference type="PROSITE" id="PS51192"/>
    </source>
</evidence>
<proteinExistence type="predicted"/>
<dbReference type="Pfam" id="PF00176">
    <property type="entry name" value="SNF2-rel_dom"/>
    <property type="match status" value="1"/>
</dbReference>
<dbReference type="PANTHER" id="PTHR45626:SF22">
    <property type="entry name" value="DNA REPAIR PROTEIN RAD5"/>
    <property type="match status" value="1"/>
</dbReference>
<dbReference type="GO" id="GO:0016787">
    <property type="term" value="F:hydrolase activity"/>
    <property type="evidence" value="ECO:0007669"/>
    <property type="project" value="UniProtKB-KW"/>
</dbReference>
<dbReference type="AlphaFoldDB" id="A0A381WVR1"/>
<reference evidence="6" key="1">
    <citation type="submission" date="2018-05" db="EMBL/GenBank/DDBJ databases">
        <authorList>
            <person name="Lanie J.A."/>
            <person name="Ng W.-L."/>
            <person name="Kazmierczak K.M."/>
            <person name="Andrzejewski T.M."/>
            <person name="Davidsen T.M."/>
            <person name="Wayne K.J."/>
            <person name="Tettelin H."/>
            <person name="Glass J.I."/>
            <person name="Rusch D."/>
            <person name="Podicherti R."/>
            <person name="Tsui H.-C.T."/>
            <person name="Winkler M.E."/>
        </authorList>
    </citation>
    <scope>NUCLEOTIDE SEQUENCE</scope>
</reference>
<dbReference type="GO" id="GO:0005634">
    <property type="term" value="C:nucleus"/>
    <property type="evidence" value="ECO:0007669"/>
    <property type="project" value="TreeGrafter"/>
</dbReference>
<evidence type="ECO:0000259" key="5">
    <source>
        <dbReference type="PROSITE" id="PS51194"/>
    </source>
</evidence>
<feature type="domain" description="Helicase C-terminal" evidence="5">
    <location>
        <begin position="458"/>
        <end position="619"/>
    </location>
</feature>
<dbReference type="Pfam" id="PF00271">
    <property type="entry name" value="Helicase_C"/>
    <property type="match status" value="1"/>
</dbReference>
<dbReference type="SMART" id="SM00490">
    <property type="entry name" value="HELICc"/>
    <property type="match status" value="1"/>
</dbReference>
<dbReference type="PANTHER" id="PTHR45626">
    <property type="entry name" value="TRANSCRIPTION TERMINATION FACTOR 2-RELATED"/>
    <property type="match status" value="1"/>
</dbReference>
<evidence type="ECO:0008006" key="7">
    <source>
        <dbReference type="Google" id="ProtNLM"/>
    </source>
</evidence>
<evidence type="ECO:0000256" key="2">
    <source>
        <dbReference type="ARBA" id="ARBA00022801"/>
    </source>
</evidence>
<evidence type="ECO:0000313" key="6">
    <source>
        <dbReference type="EMBL" id="SVA56412.1"/>
    </source>
</evidence>
<dbReference type="Gene3D" id="3.40.50.300">
    <property type="entry name" value="P-loop containing nucleotide triphosphate hydrolases"/>
    <property type="match status" value="2"/>
</dbReference>
<dbReference type="PROSITE" id="PS51194">
    <property type="entry name" value="HELICASE_CTER"/>
    <property type="match status" value="1"/>
</dbReference>
<evidence type="ECO:0000256" key="1">
    <source>
        <dbReference type="ARBA" id="ARBA00022741"/>
    </source>
</evidence>
<keyword evidence="2" id="KW-0378">Hydrolase</keyword>
<evidence type="ECO:0000256" key="3">
    <source>
        <dbReference type="ARBA" id="ARBA00022840"/>
    </source>
</evidence>
<feature type="domain" description="Helicase ATP-binding" evidence="4">
    <location>
        <begin position="213"/>
        <end position="385"/>
    </location>
</feature>
<dbReference type="InterPro" id="IPR050628">
    <property type="entry name" value="SNF2_RAD54_helicase_TF"/>
</dbReference>
<organism evidence="6">
    <name type="scientific">marine metagenome</name>
    <dbReference type="NCBI Taxonomy" id="408172"/>
    <lineage>
        <taxon>unclassified sequences</taxon>
        <taxon>metagenomes</taxon>
        <taxon>ecological metagenomes</taxon>
    </lineage>
</organism>
<protein>
    <recommendedName>
        <fullName evidence="7">Helicase ATP-binding domain-containing protein</fullName>
    </recommendedName>
</protein>